<dbReference type="Proteomes" id="UP000664779">
    <property type="component" value="Unassembled WGS sequence"/>
</dbReference>
<gene>
    <name evidence="1" type="ORF">J0X15_03990</name>
</gene>
<dbReference type="AlphaFoldDB" id="A0A939J449"/>
<evidence type="ECO:0000313" key="2">
    <source>
        <dbReference type="Proteomes" id="UP000664779"/>
    </source>
</evidence>
<keyword evidence="2" id="KW-1185">Reference proteome</keyword>
<name>A0A939J449_9HYPH</name>
<proteinExistence type="predicted"/>
<protein>
    <submittedName>
        <fullName evidence="1">Uncharacterized protein</fullName>
    </submittedName>
</protein>
<comment type="caution">
    <text evidence="1">The sequence shown here is derived from an EMBL/GenBank/DDBJ whole genome shotgun (WGS) entry which is preliminary data.</text>
</comment>
<accession>A0A939J449</accession>
<evidence type="ECO:0000313" key="1">
    <source>
        <dbReference type="EMBL" id="MBO0344375.1"/>
    </source>
</evidence>
<reference evidence="1" key="1">
    <citation type="submission" date="2021-03" db="EMBL/GenBank/DDBJ databases">
        <title>Roseibium sp. CAU 1637 isolated from Incheon.</title>
        <authorList>
            <person name="Kim W."/>
        </authorList>
    </citation>
    <scope>NUCLEOTIDE SEQUENCE</scope>
    <source>
        <strain evidence="1">CAU 1637</strain>
    </source>
</reference>
<organism evidence="1 2">
    <name type="scientific">Roseibium limicola</name>
    <dbReference type="NCBI Taxonomy" id="2816037"/>
    <lineage>
        <taxon>Bacteria</taxon>
        <taxon>Pseudomonadati</taxon>
        <taxon>Pseudomonadota</taxon>
        <taxon>Alphaproteobacteria</taxon>
        <taxon>Hyphomicrobiales</taxon>
        <taxon>Stappiaceae</taxon>
        <taxon>Roseibium</taxon>
    </lineage>
</organism>
<dbReference type="EMBL" id="JAFLNF010000002">
    <property type="protein sequence ID" value="MBO0344375.1"/>
    <property type="molecule type" value="Genomic_DNA"/>
</dbReference>
<sequence>MGFYPRCDDGLCGVVWHFGGPQAVLQAGTYSDIILPVSGHSLSASPARHFPQARPMSEYAAT</sequence>
<dbReference type="RefSeq" id="WP_206938412.1">
    <property type="nucleotide sequence ID" value="NZ_JAFLNF010000002.1"/>
</dbReference>